<sequence length="131" mass="15575">MAKYGRKKTLPPTEKEEFFGKRRIQNYNQSGYTTKWYHNPKLQSKRRMGAQLIKTWSLMNQSLRNKFGIENHERQRQGKAKEKFMESLMGEMSAKANELSKGQDVIDRKISDHEKKNTCTFVKEEKSRKEK</sequence>
<evidence type="ECO:0000313" key="1">
    <source>
        <dbReference type="EMBL" id="KAI5681166.1"/>
    </source>
</evidence>
<gene>
    <name evidence="1" type="ORF">M9H77_02393</name>
</gene>
<keyword evidence="2" id="KW-1185">Reference proteome</keyword>
<name>A0ACC0C8A5_CATRO</name>
<protein>
    <submittedName>
        <fullName evidence="1">Uncharacterized protein</fullName>
    </submittedName>
</protein>
<reference evidence="2" key="1">
    <citation type="journal article" date="2023" name="Nat. Plants">
        <title>Single-cell RNA sequencing provides a high-resolution roadmap for understanding the multicellular compartmentation of specialized metabolism.</title>
        <authorList>
            <person name="Sun S."/>
            <person name="Shen X."/>
            <person name="Li Y."/>
            <person name="Li Y."/>
            <person name="Wang S."/>
            <person name="Li R."/>
            <person name="Zhang H."/>
            <person name="Shen G."/>
            <person name="Guo B."/>
            <person name="Wei J."/>
            <person name="Xu J."/>
            <person name="St-Pierre B."/>
            <person name="Chen S."/>
            <person name="Sun C."/>
        </authorList>
    </citation>
    <scope>NUCLEOTIDE SEQUENCE [LARGE SCALE GENOMIC DNA]</scope>
</reference>
<evidence type="ECO:0000313" key="2">
    <source>
        <dbReference type="Proteomes" id="UP001060085"/>
    </source>
</evidence>
<dbReference type="Proteomes" id="UP001060085">
    <property type="component" value="Linkage Group LG01"/>
</dbReference>
<proteinExistence type="predicted"/>
<dbReference type="EMBL" id="CM044701">
    <property type="protein sequence ID" value="KAI5681166.1"/>
    <property type="molecule type" value="Genomic_DNA"/>
</dbReference>
<accession>A0ACC0C8A5</accession>
<comment type="caution">
    <text evidence="1">The sequence shown here is derived from an EMBL/GenBank/DDBJ whole genome shotgun (WGS) entry which is preliminary data.</text>
</comment>
<organism evidence="1 2">
    <name type="scientific">Catharanthus roseus</name>
    <name type="common">Madagascar periwinkle</name>
    <name type="synonym">Vinca rosea</name>
    <dbReference type="NCBI Taxonomy" id="4058"/>
    <lineage>
        <taxon>Eukaryota</taxon>
        <taxon>Viridiplantae</taxon>
        <taxon>Streptophyta</taxon>
        <taxon>Embryophyta</taxon>
        <taxon>Tracheophyta</taxon>
        <taxon>Spermatophyta</taxon>
        <taxon>Magnoliopsida</taxon>
        <taxon>eudicotyledons</taxon>
        <taxon>Gunneridae</taxon>
        <taxon>Pentapetalae</taxon>
        <taxon>asterids</taxon>
        <taxon>lamiids</taxon>
        <taxon>Gentianales</taxon>
        <taxon>Apocynaceae</taxon>
        <taxon>Rauvolfioideae</taxon>
        <taxon>Vinceae</taxon>
        <taxon>Catharanthinae</taxon>
        <taxon>Catharanthus</taxon>
    </lineage>
</organism>